<evidence type="ECO:0000313" key="3">
    <source>
        <dbReference type="Proteomes" id="UP001642360"/>
    </source>
</evidence>
<dbReference type="Proteomes" id="UP001642360">
    <property type="component" value="Unassembled WGS sequence"/>
</dbReference>
<accession>A0ABC8UAS0</accession>
<gene>
    <name evidence="2" type="ORF">ILEXP_LOCUS48781</name>
</gene>
<comment type="caution">
    <text evidence="2">The sequence shown here is derived from an EMBL/GenBank/DDBJ whole genome shotgun (WGS) entry which is preliminary data.</text>
</comment>
<dbReference type="AlphaFoldDB" id="A0ABC8UAS0"/>
<feature type="transmembrane region" description="Helical" evidence="1">
    <location>
        <begin position="6"/>
        <end position="31"/>
    </location>
</feature>
<organism evidence="2 3">
    <name type="scientific">Ilex paraguariensis</name>
    <name type="common">yerba mate</name>
    <dbReference type="NCBI Taxonomy" id="185542"/>
    <lineage>
        <taxon>Eukaryota</taxon>
        <taxon>Viridiplantae</taxon>
        <taxon>Streptophyta</taxon>
        <taxon>Embryophyta</taxon>
        <taxon>Tracheophyta</taxon>
        <taxon>Spermatophyta</taxon>
        <taxon>Magnoliopsida</taxon>
        <taxon>eudicotyledons</taxon>
        <taxon>Gunneridae</taxon>
        <taxon>Pentapetalae</taxon>
        <taxon>asterids</taxon>
        <taxon>campanulids</taxon>
        <taxon>Aquifoliales</taxon>
        <taxon>Aquifoliaceae</taxon>
        <taxon>Ilex</taxon>
    </lineage>
</organism>
<evidence type="ECO:0000313" key="2">
    <source>
        <dbReference type="EMBL" id="CAK9178853.1"/>
    </source>
</evidence>
<reference evidence="2 3" key="1">
    <citation type="submission" date="2024-02" db="EMBL/GenBank/DDBJ databases">
        <authorList>
            <person name="Vignale AGUSTIN F."/>
            <person name="Sosa J E."/>
            <person name="Modenutti C."/>
        </authorList>
    </citation>
    <scope>NUCLEOTIDE SEQUENCE [LARGE SCALE GENOMIC DNA]</scope>
</reference>
<keyword evidence="1" id="KW-0812">Transmembrane</keyword>
<dbReference type="EMBL" id="CAUOFW020007336">
    <property type="protein sequence ID" value="CAK9178853.1"/>
    <property type="molecule type" value="Genomic_DNA"/>
</dbReference>
<sequence length="100" mass="10906">MAGVEFLSLVMVVAMVYGVRVGGYQAIVMTLESAFPANKRIDLKVLRSWDKARHACILQGVVGGIVDFPAVGSTNPYIVRKIMGLIVIESDQKQDIVGFH</sequence>
<keyword evidence="1" id="KW-0472">Membrane</keyword>
<evidence type="ECO:0000256" key="1">
    <source>
        <dbReference type="SAM" id="Phobius"/>
    </source>
</evidence>
<keyword evidence="1" id="KW-1133">Transmembrane helix</keyword>
<name>A0ABC8UAS0_9AQUA</name>
<proteinExistence type="predicted"/>
<keyword evidence="3" id="KW-1185">Reference proteome</keyword>
<protein>
    <submittedName>
        <fullName evidence="2">Uncharacterized protein</fullName>
    </submittedName>
</protein>